<evidence type="ECO:0000313" key="2">
    <source>
        <dbReference type="EMBL" id="OGM00403.1"/>
    </source>
</evidence>
<dbReference type="Proteomes" id="UP000176988">
    <property type="component" value="Unassembled WGS sequence"/>
</dbReference>
<feature type="domain" description="PD-(D/E)XK endonuclease-like" evidence="1">
    <location>
        <begin position="99"/>
        <end position="218"/>
    </location>
</feature>
<evidence type="ECO:0000259" key="1">
    <source>
        <dbReference type="Pfam" id="PF12705"/>
    </source>
</evidence>
<dbReference type="InterPro" id="IPR038726">
    <property type="entry name" value="PDDEXK_AddAB-type"/>
</dbReference>
<comment type="caution">
    <text evidence="2">The sequence shown here is derived from an EMBL/GenBank/DDBJ whole genome shotgun (WGS) entry which is preliminary data.</text>
</comment>
<dbReference type="EMBL" id="MGFG01000032">
    <property type="protein sequence ID" value="OGM00403.1"/>
    <property type="molecule type" value="Genomic_DNA"/>
</dbReference>
<dbReference type="InterPro" id="IPR011604">
    <property type="entry name" value="PDDEXK-like_dom_sf"/>
</dbReference>
<name>A0A1F7WC75_9BACT</name>
<dbReference type="AlphaFoldDB" id="A0A1F7WC75"/>
<organism evidence="2 3">
    <name type="scientific">Candidatus Uhrbacteria bacterium RIFOXYC2_FULL_47_19</name>
    <dbReference type="NCBI Taxonomy" id="1802424"/>
    <lineage>
        <taxon>Bacteria</taxon>
        <taxon>Candidatus Uhriibacteriota</taxon>
    </lineage>
</organism>
<sequence length="225" mass="26107">MSYRLSPTSLNLFLNCPRCFWLQFNQDIHRPKTFFPSLPGGMDLVIKDYFDRYRSQNELPPEIDGRVHGRLVSDQKLMDCWRNWKTGLEVSITELDTILFGALDDCLVDNQEYLPLDYKTRGFKPEKSNGMESYYRNQLDCYALLLDTNGFTAGRSGFLIYYYPLSVYGQGTVKFGVETVEIKVDVKRARKTLERAVACLRGTEPEAHTRCEYCGWQNRLSSELD</sequence>
<dbReference type="Gene3D" id="3.90.320.10">
    <property type="match status" value="1"/>
</dbReference>
<proteinExistence type="predicted"/>
<evidence type="ECO:0000313" key="3">
    <source>
        <dbReference type="Proteomes" id="UP000176988"/>
    </source>
</evidence>
<gene>
    <name evidence="2" type="ORF">A2480_04085</name>
</gene>
<accession>A0A1F7WC75</accession>
<dbReference type="STRING" id="1802424.A2480_04085"/>
<reference evidence="2 3" key="1">
    <citation type="journal article" date="2016" name="Nat. Commun.">
        <title>Thousands of microbial genomes shed light on interconnected biogeochemical processes in an aquifer system.</title>
        <authorList>
            <person name="Anantharaman K."/>
            <person name="Brown C.T."/>
            <person name="Hug L.A."/>
            <person name="Sharon I."/>
            <person name="Castelle C.J."/>
            <person name="Probst A.J."/>
            <person name="Thomas B.C."/>
            <person name="Singh A."/>
            <person name="Wilkins M.J."/>
            <person name="Karaoz U."/>
            <person name="Brodie E.L."/>
            <person name="Williams K.H."/>
            <person name="Hubbard S.S."/>
            <person name="Banfield J.F."/>
        </authorList>
    </citation>
    <scope>NUCLEOTIDE SEQUENCE [LARGE SCALE GENOMIC DNA]</scope>
</reference>
<dbReference type="Pfam" id="PF12705">
    <property type="entry name" value="PDDEXK_1"/>
    <property type="match status" value="1"/>
</dbReference>
<protein>
    <recommendedName>
        <fullName evidence="1">PD-(D/E)XK endonuclease-like domain-containing protein</fullName>
    </recommendedName>
</protein>